<organism evidence="13 14">
    <name type="scientific">Protopolystoma xenopodis</name>
    <dbReference type="NCBI Taxonomy" id="117903"/>
    <lineage>
        <taxon>Eukaryota</taxon>
        <taxon>Metazoa</taxon>
        <taxon>Spiralia</taxon>
        <taxon>Lophotrochozoa</taxon>
        <taxon>Platyhelminthes</taxon>
        <taxon>Monogenea</taxon>
        <taxon>Polyopisthocotylea</taxon>
        <taxon>Polystomatidea</taxon>
        <taxon>Polystomatidae</taxon>
        <taxon>Protopolystoma</taxon>
    </lineage>
</organism>
<feature type="compositionally biased region" description="Polar residues" evidence="11">
    <location>
        <begin position="109"/>
        <end position="119"/>
    </location>
</feature>
<dbReference type="Proteomes" id="UP000784294">
    <property type="component" value="Unassembled WGS sequence"/>
</dbReference>
<sequence>MHTLRTCYAANPRPDALMKEQLVEMTSLSPRVIRVWFQNKRCKDKKKQIMIKQMEQHHQVSQTARTVPIQGLQGSAAACHIAPLAACAGDPETVNRNCRMTRVNGLSLGPNQRQESATPNRLPRLSNRRSIQADRSCWPTLLLFTPQFDDQNKEGFRGSEAAETTMGMNAPPSVWASGPSTVRRGLSQTSRPRHRISTRQSEAIYAKAGLDELPLCAFACTHVYLRVVFHK</sequence>
<dbReference type="SMART" id="SM00389">
    <property type="entry name" value="HOX"/>
    <property type="match status" value="1"/>
</dbReference>
<feature type="DNA-binding region" description="Homeobox" evidence="9">
    <location>
        <begin position="3"/>
        <end position="48"/>
    </location>
</feature>
<dbReference type="GO" id="GO:0000987">
    <property type="term" value="F:cis-regulatory region sequence-specific DNA binding"/>
    <property type="evidence" value="ECO:0007669"/>
    <property type="project" value="TreeGrafter"/>
</dbReference>
<evidence type="ECO:0000256" key="1">
    <source>
        <dbReference type="ARBA" id="ARBA00004123"/>
    </source>
</evidence>
<dbReference type="InterPro" id="IPR009057">
    <property type="entry name" value="Homeodomain-like_sf"/>
</dbReference>
<dbReference type="PANTHER" id="PTHR24204">
    <property type="entry name" value="INSULIN GENE ENHANCER PROTEIN"/>
    <property type="match status" value="1"/>
</dbReference>
<feature type="domain" description="Homeobox" evidence="12">
    <location>
        <begin position="1"/>
        <end position="47"/>
    </location>
</feature>
<evidence type="ECO:0000313" key="14">
    <source>
        <dbReference type="Proteomes" id="UP000784294"/>
    </source>
</evidence>
<comment type="caution">
    <text evidence="13">The sequence shown here is derived from an EMBL/GenBank/DDBJ whole genome shotgun (WGS) entry which is preliminary data.</text>
</comment>
<dbReference type="CDD" id="cd00086">
    <property type="entry name" value="homeodomain"/>
    <property type="match status" value="1"/>
</dbReference>
<dbReference type="Gene3D" id="1.10.10.60">
    <property type="entry name" value="Homeodomain-like"/>
    <property type="match status" value="1"/>
</dbReference>
<keyword evidence="4" id="KW-0862">Zinc</keyword>
<comment type="subcellular location">
    <subcellularLocation>
        <location evidence="1 9 10">Nucleus</location>
    </subcellularLocation>
</comment>
<dbReference type="GO" id="GO:0007409">
    <property type="term" value="P:axonogenesis"/>
    <property type="evidence" value="ECO:0007669"/>
    <property type="project" value="TreeGrafter"/>
</dbReference>
<evidence type="ECO:0000256" key="7">
    <source>
        <dbReference type="ARBA" id="ARBA00023155"/>
    </source>
</evidence>
<reference evidence="13" key="1">
    <citation type="submission" date="2018-11" db="EMBL/GenBank/DDBJ databases">
        <authorList>
            <consortium name="Pathogen Informatics"/>
        </authorList>
    </citation>
    <scope>NUCLEOTIDE SEQUENCE</scope>
</reference>
<keyword evidence="5" id="KW-0440">LIM domain</keyword>
<keyword evidence="8 9" id="KW-0539">Nucleus</keyword>
<evidence type="ECO:0000313" key="13">
    <source>
        <dbReference type="EMBL" id="VEL33884.1"/>
    </source>
</evidence>
<evidence type="ECO:0000256" key="2">
    <source>
        <dbReference type="ARBA" id="ARBA00022723"/>
    </source>
</evidence>
<dbReference type="GO" id="GO:0000981">
    <property type="term" value="F:DNA-binding transcription factor activity, RNA polymerase II-specific"/>
    <property type="evidence" value="ECO:0007669"/>
    <property type="project" value="InterPro"/>
</dbReference>
<dbReference type="Pfam" id="PF00046">
    <property type="entry name" value="Homeodomain"/>
    <property type="match status" value="1"/>
</dbReference>
<dbReference type="SUPFAM" id="SSF46689">
    <property type="entry name" value="Homeodomain-like"/>
    <property type="match status" value="1"/>
</dbReference>
<dbReference type="GO" id="GO:0046872">
    <property type="term" value="F:metal ion binding"/>
    <property type="evidence" value="ECO:0007669"/>
    <property type="project" value="UniProtKB-KW"/>
</dbReference>
<proteinExistence type="predicted"/>
<keyword evidence="2" id="KW-0479">Metal-binding</keyword>
<evidence type="ECO:0000256" key="4">
    <source>
        <dbReference type="ARBA" id="ARBA00022833"/>
    </source>
</evidence>
<name>A0A3S5B556_9PLAT</name>
<dbReference type="OrthoDB" id="125004at2759"/>
<gene>
    <name evidence="13" type="ORF">PXEA_LOCUS27324</name>
</gene>
<dbReference type="InterPro" id="IPR017970">
    <property type="entry name" value="Homeobox_CS"/>
</dbReference>
<evidence type="ECO:0000256" key="10">
    <source>
        <dbReference type="RuleBase" id="RU000682"/>
    </source>
</evidence>
<feature type="region of interest" description="Disordered" evidence="11">
    <location>
        <begin position="105"/>
        <end position="128"/>
    </location>
</feature>
<dbReference type="GO" id="GO:0045944">
    <property type="term" value="P:positive regulation of transcription by RNA polymerase II"/>
    <property type="evidence" value="ECO:0007669"/>
    <property type="project" value="InterPro"/>
</dbReference>
<dbReference type="PROSITE" id="PS50071">
    <property type="entry name" value="HOMEOBOX_2"/>
    <property type="match status" value="1"/>
</dbReference>
<keyword evidence="3" id="KW-0677">Repeat</keyword>
<evidence type="ECO:0000256" key="6">
    <source>
        <dbReference type="ARBA" id="ARBA00023125"/>
    </source>
</evidence>
<feature type="region of interest" description="Disordered" evidence="11">
    <location>
        <begin position="164"/>
        <end position="195"/>
    </location>
</feature>
<dbReference type="PROSITE" id="PS00027">
    <property type="entry name" value="HOMEOBOX_1"/>
    <property type="match status" value="1"/>
</dbReference>
<evidence type="ECO:0000256" key="9">
    <source>
        <dbReference type="PROSITE-ProRule" id="PRU00108"/>
    </source>
</evidence>
<protein>
    <recommendedName>
        <fullName evidence="12">Homeobox domain-containing protein</fullName>
    </recommendedName>
</protein>
<dbReference type="FunFam" id="1.10.10.60:FF:000041">
    <property type="entry name" value="insulin gene enhancer protein ISL-1"/>
    <property type="match status" value="1"/>
</dbReference>
<evidence type="ECO:0000256" key="8">
    <source>
        <dbReference type="ARBA" id="ARBA00023242"/>
    </source>
</evidence>
<dbReference type="GO" id="GO:0005634">
    <property type="term" value="C:nucleus"/>
    <property type="evidence" value="ECO:0007669"/>
    <property type="project" value="UniProtKB-SubCell"/>
</dbReference>
<dbReference type="GO" id="GO:0048665">
    <property type="term" value="P:neuron fate specification"/>
    <property type="evidence" value="ECO:0007669"/>
    <property type="project" value="InterPro"/>
</dbReference>
<evidence type="ECO:0000259" key="12">
    <source>
        <dbReference type="PROSITE" id="PS50071"/>
    </source>
</evidence>
<dbReference type="EMBL" id="CAAALY010246609">
    <property type="protein sequence ID" value="VEL33884.1"/>
    <property type="molecule type" value="Genomic_DNA"/>
</dbReference>
<keyword evidence="14" id="KW-1185">Reference proteome</keyword>
<dbReference type="InterPro" id="IPR047169">
    <property type="entry name" value="ISL1/2-like"/>
</dbReference>
<evidence type="ECO:0000256" key="3">
    <source>
        <dbReference type="ARBA" id="ARBA00022737"/>
    </source>
</evidence>
<dbReference type="PANTHER" id="PTHR24204:SF8">
    <property type="entry name" value="TAILUP, ISOFORM A"/>
    <property type="match status" value="1"/>
</dbReference>
<evidence type="ECO:0000256" key="5">
    <source>
        <dbReference type="ARBA" id="ARBA00023038"/>
    </source>
</evidence>
<dbReference type="AlphaFoldDB" id="A0A3S5B556"/>
<keyword evidence="6 9" id="KW-0238">DNA-binding</keyword>
<accession>A0A3S5B556</accession>
<evidence type="ECO:0000256" key="11">
    <source>
        <dbReference type="SAM" id="MobiDB-lite"/>
    </source>
</evidence>
<dbReference type="InterPro" id="IPR001356">
    <property type="entry name" value="HD"/>
</dbReference>
<keyword evidence="7 9" id="KW-0371">Homeobox</keyword>